<dbReference type="EMBL" id="BART01008780">
    <property type="protein sequence ID" value="GAG57994.1"/>
    <property type="molecule type" value="Genomic_DNA"/>
</dbReference>
<sequence>MKPENEEIREIRCEDENSVERLSVGETVYYKFHRHGSVGEDAEFEIEKEEVLSHESSETEYIHIEKMKKPEWTGGDAERGKWFFKARRLGTTRLTVRILFRFEVESECTVKIVVE</sequence>
<name>X0YP16_9ZZZZ</name>
<comment type="caution">
    <text evidence="1">The sequence shown here is derived from an EMBL/GenBank/DDBJ whole genome shotgun (WGS) entry which is preliminary data.</text>
</comment>
<reference evidence="1" key="1">
    <citation type="journal article" date="2014" name="Front. Microbiol.">
        <title>High frequency of phylogenetically diverse reductive dehalogenase-homologous genes in deep subseafloor sedimentary metagenomes.</title>
        <authorList>
            <person name="Kawai M."/>
            <person name="Futagami T."/>
            <person name="Toyoda A."/>
            <person name="Takaki Y."/>
            <person name="Nishi S."/>
            <person name="Hori S."/>
            <person name="Arai W."/>
            <person name="Tsubouchi T."/>
            <person name="Morono Y."/>
            <person name="Uchiyama I."/>
            <person name="Ito T."/>
            <person name="Fujiyama A."/>
            <person name="Inagaki F."/>
            <person name="Takami H."/>
        </authorList>
    </citation>
    <scope>NUCLEOTIDE SEQUENCE</scope>
    <source>
        <strain evidence="1">Expedition CK06-06</strain>
    </source>
</reference>
<organism evidence="1">
    <name type="scientific">marine sediment metagenome</name>
    <dbReference type="NCBI Taxonomy" id="412755"/>
    <lineage>
        <taxon>unclassified sequences</taxon>
        <taxon>metagenomes</taxon>
        <taxon>ecological metagenomes</taxon>
    </lineage>
</organism>
<gene>
    <name evidence="1" type="ORF">S01H4_19652</name>
</gene>
<proteinExistence type="predicted"/>
<accession>X0YP16</accession>
<evidence type="ECO:0000313" key="1">
    <source>
        <dbReference type="EMBL" id="GAG57994.1"/>
    </source>
</evidence>
<protein>
    <submittedName>
        <fullName evidence="1">Uncharacterized protein</fullName>
    </submittedName>
</protein>
<dbReference type="AlphaFoldDB" id="X0YP16"/>